<dbReference type="AlphaFoldDB" id="A0A815RAD2"/>
<evidence type="ECO:0000313" key="1">
    <source>
        <dbReference type="EMBL" id="CAF1474513.1"/>
    </source>
</evidence>
<name>A0A815RAD2_ADIRI</name>
<gene>
    <name evidence="1" type="ORF">EDS130_LOCUS41015</name>
</gene>
<reference evidence="1" key="1">
    <citation type="submission" date="2021-02" db="EMBL/GenBank/DDBJ databases">
        <authorList>
            <person name="Nowell W R."/>
        </authorList>
    </citation>
    <scope>NUCLEOTIDE SEQUENCE</scope>
</reference>
<comment type="caution">
    <text evidence="1">The sequence shown here is derived from an EMBL/GenBank/DDBJ whole genome shotgun (WGS) entry which is preliminary data.</text>
</comment>
<accession>A0A815RAD2</accession>
<sequence>MVKVRENLSAINCNSYYKSDQMEEEKMIDEQQLDARISGDPFKVSGSVEGIASLPRRALLIQCWAENVLSPSISEDCLLLLDSCSGQTDPSIYDDIFIKNITCKQMQIPPKTTDGIQPLDRYFFDNGNISNKRFMIEWPLIK</sequence>
<dbReference type="OrthoDB" id="10051656at2759"/>
<organism evidence="1 2">
    <name type="scientific">Adineta ricciae</name>
    <name type="common">Rotifer</name>
    <dbReference type="NCBI Taxonomy" id="249248"/>
    <lineage>
        <taxon>Eukaryota</taxon>
        <taxon>Metazoa</taxon>
        <taxon>Spiralia</taxon>
        <taxon>Gnathifera</taxon>
        <taxon>Rotifera</taxon>
        <taxon>Eurotatoria</taxon>
        <taxon>Bdelloidea</taxon>
        <taxon>Adinetida</taxon>
        <taxon>Adinetidae</taxon>
        <taxon>Adineta</taxon>
    </lineage>
</organism>
<proteinExistence type="predicted"/>
<evidence type="ECO:0000313" key="2">
    <source>
        <dbReference type="Proteomes" id="UP000663852"/>
    </source>
</evidence>
<dbReference type="Proteomes" id="UP000663852">
    <property type="component" value="Unassembled WGS sequence"/>
</dbReference>
<protein>
    <submittedName>
        <fullName evidence="1">Uncharacterized protein</fullName>
    </submittedName>
</protein>
<dbReference type="EMBL" id="CAJNOJ010000519">
    <property type="protein sequence ID" value="CAF1474513.1"/>
    <property type="molecule type" value="Genomic_DNA"/>
</dbReference>